<dbReference type="SUPFAM" id="SSF53850">
    <property type="entry name" value="Periplasmic binding protein-like II"/>
    <property type="match status" value="1"/>
</dbReference>
<dbReference type="AlphaFoldDB" id="A0A8A4TQM6"/>
<feature type="domain" description="GGDEF" evidence="5">
    <location>
        <begin position="583"/>
        <end position="722"/>
    </location>
</feature>
<dbReference type="InterPro" id="IPR000160">
    <property type="entry name" value="GGDEF_dom"/>
</dbReference>
<keyword evidence="4" id="KW-1133">Transmembrane helix</keyword>
<dbReference type="PROSITE" id="PS50887">
    <property type="entry name" value="GGDEF"/>
    <property type="match status" value="1"/>
</dbReference>
<dbReference type="InterPro" id="IPR050469">
    <property type="entry name" value="Diguanylate_Cyclase"/>
</dbReference>
<evidence type="ECO:0000313" key="7">
    <source>
        <dbReference type="Proteomes" id="UP000663929"/>
    </source>
</evidence>
<dbReference type="NCBIfam" id="TIGR00254">
    <property type="entry name" value="GGDEF"/>
    <property type="match status" value="1"/>
</dbReference>
<dbReference type="CDD" id="cd01949">
    <property type="entry name" value="GGDEF"/>
    <property type="match status" value="1"/>
</dbReference>
<protein>
    <recommendedName>
        <fullName evidence="1">diguanylate cyclase</fullName>
        <ecNumber evidence="1">2.7.7.65</ecNumber>
    </recommendedName>
</protein>
<keyword evidence="7" id="KW-1185">Reference proteome</keyword>
<evidence type="ECO:0000256" key="2">
    <source>
        <dbReference type="ARBA" id="ARBA00034247"/>
    </source>
</evidence>
<dbReference type="CDD" id="cd01007">
    <property type="entry name" value="PBP2_BvgS_HisK_like"/>
    <property type="match status" value="1"/>
</dbReference>
<dbReference type="InterPro" id="IPR029787">
    <property type="entry name" value="Nucleotide_cyclase"/>
</dbReference>
<feature type="coiled-coil region" evidence="3">
    <location>
        <begin position="310"/>
        <end position="337"/>
    </location>
</feature>
<dbReference type="Gene3D" id="3.30.70.270">
    <property type="match status" value="1"/>
</dbReference>
<dbReference type="EC" id="2.7.7.65" evidence="1"/>
<reference evidence="6" key="1">
    <citation type="submission" date="2021-03" db="EMBL/GenBank/DDBJ databases">
        <title>Acanthopleuribacteraceae sp. M133.</title>
        <authorList>
            <person name="Wang G."/>
        </authorList>
    </citation>
    <scope>NUCLEOTIDE SEQUENCE</scope>
    <source>
        <strain evidence="6">M133</strain>
    </source>
</reference>
<dbReference type="EMBL" id="CP071793">
    <property type="protein sequence ID" value="QTD51860.1"/>
    <property type="molecule type" value="Genomic_DNA"/>
</dbReference>
<dbReference type="SUPFAM" id="SSF55073">
    <property type="entry name" value="Nucleotide cyclase"/>
    <property type="match status" value="1"/>
</dbReference>
<dbReference type="SMART" id="SM00062">
    <property type="entry name" value="PBPb"/>
    <property type="match status" value="1"/>
</dbReference>
<dbReference type="Gene3D" id="3.30.450.40">
    <property type="match status" value="1"/>
</dbReference>
<comment type="catalytic activity">
    <reaction evidence="2">
        <text>2 GTP = 3',3'-c-di-GMP + 2 diphosphate</text>
        <dbReference type="Rhea" id="RHEA:24898"/>
        <dbReference type="ChEBI" id="CHEBI:33019"/>
        <dbReference type="ChEBI" id="CHEBI:37565"/>
        <dbReference type="ChEBI" id="CHEBI:58805"/>
        <dbReference type="EC" id="2.7.7.65"/>
    </reaction>
</comment>
<feature type="transmembrane region" description="Helical" evidence="4">
    <location>
        <begin position="285"/>
        <end position="304"/>
    </location>
</feature>
<dbReference type="InterPro" id="IPR029016">
    <property type="entry name" value="GAF-like_dom_sf"/>
</dbReference>
<evidence type="ECO:0000259" key="5">
    <source>
        <dbReference type="PROSITE" id="PS50887"/>
    </source>
</evidence>
<sequence length="762" mass="86653">MKKKRTALLGATIGLLFAVGWIGFAVVFQSWGQSVRLSKGEKRWLEAHKDRILVAPDPMAPPIDMFDENGTHTGLSADYLAIIQERLESRFDIVRLPTWHHVLEEARARRVSVVSVAVVTPERREYLDFTVPIVTIPNVIITNKANTEDLDLTKLEGRLVSVPEGYAVQEFLTRNYPRIEIAPVANSLEGLRSVSFGESEAMVLDLTQASYLIQEHAITNLRVAGEVDYELNLCFAVRKDWPQLVNILNKAISSIDHETRDDIFQKWISLTNIPWWQTPRFWKKVFSSLILVFTPMLLILLWNLTLRRKIKRRTSALQKELERRREAEEQLKIHKQDLRTIVAVRTEELQSLNRVASVTEKQSWLGDLIDLILEQALALFEPAEKATFFLKDLSTGHFFIAAAKGYPRDQWEGVSVTKEALVARYTAENYMLCEGIYLVHHTLGISGDETLRGFDRPQAILSMSVAHRPDLDGFLVLDNFVDSRAFDDIDAHKLSWFREHVITAVVKARLLEKINDRTMELEQKNRQLEDATRQLEELCVTDALTKLRNRRYLEQTMDVDIAQSIRAYAGGSPKANGERPKNADISFLMLDVDHFKSVNDTYGHESGDRVLVQISELMKRVCRGSDSVIRWGGEEFLIVARSVHREQMAVLAERLRGAVEHHDFNLGNGQVIRRTCSIGFASFPFLVSCPEIFSWEQVVSLADKALYIAKKSQRNAWVGVHPMGDVEPKAFLAGLVNLQEMVSQGGLALETSIAERSRLVFV</sequence>
<evidence type="ECO:0000256" key="3">
    <source>
        <dbReference type="SAM" id="Coils"/>
    </source>
</evidence>
<evidence type="ECO:0000256" key="1">
    <source>
        <dbReference type="ARBA" id="ARBA00012528"/>
    </source>
</evidence>
<dbReference type="SMART" id="SM00267">
    <property type="entry name" value="GGDEF"/>
    <property type="match status" value="1"/>
</dbReference>
<proteinExistence type="predicted"/>
<keyword evidence="4" id="KW-0812">Transmembrane</keyword>
<dbReference type="Pfam" id="PF00497">
    <property type="entry name" value="SBP_bac_3"/>
    <property type="match status" value="1"/>
</dbReference>
<dbReference type="PANTHER" id="PTHR45138:SF9">
    <property type="entry name" value="DIGUANYLATE CYCLASE DGCM-RELATED"/>
    <property type="match status" value="1"/>
</dbReference>
<dbReference type="GO" id="GO:0052621">
    <property type="term" value="F:diguanylate cyclase activity"/>
    <property type="evidence" value="ECO:0007669"/>
    <property type="project" value="UniProtKB-EC"/>
</dbReference>
<dbReference type="FunFam" id="3.30.70.270:FF:000001">
    <property type="entry name" value="Diguanylate cyclase domain protein"/>
    <property type="match status" value="1"/>
</dbReference>
<accession>A0A8A4TQM6</accession>
<feature type="coiled-coil region" evidence="3">
    <location>
        <begin position="507"/>
        <end position="541"/>
    </location>
</feature>
<keyword evidence="4" id="KW-0472">Membrane</keyword>
<evidence type="ECO:0000313" key="6">
    <source>
        <dbReference type="EMBL" id="QTD51860.1"/>
    </source>
</evidence>
<dbReference type="PANTHER" id="PTHR45138">
    <property type="entry name" value="REGULATORY COMPONENTS OF SENSORY TRANSDUCTION SYSTEM"/>
    <property type="match status" value="1"/>
</dbReference>
<dbReference type="KEGG" id="scor:J3U87_05260"/>
<dbReference type="Proteomes" id="UP000663929">
    <property type="component" value="Chromosome"/>
</dbReference>
<evidence type="ECO:0000256" key="4">
    <source>
        <dbReference type="SAM" id="Phobius"/>
    </source>
</evidence>
<keyword evidence="3" id="KW-0175">Coiled coil</keyword>
<dbReference type="Pfam" id="PF00990">
    <property type="entry name" value="GGDEF"/>
    <property type="match status" value="1"/>
</dbReference>
<dbReference type="InterPro" id="IPR001638">
    <property type="entry name" value="Solute-binding_3/MltF_N"/>
</dbReference>
<dbReference type="RefSeq" id="WP_237381978.1">
    <property type="nucleotide sequence ID" value="NZ_CP071793.1"/>
</dbReference>
<organism evidence="6 7">
    <name type="scientific">Sulfidibacter corallicola</name>
    <dbReference type="NCBI Taxonomy" id="2818388"/>
    <lineage>
        <taxon>Bacteria</taxon>
        <taxon>Pseudomonadati</taxon>
        <taxon>Acidobacteriota</taxon>
        <taxon>Holophagae</taxon>
        <taxon>Acanthopleuribacterales</taxon>
        <taxon>Acanthopleuribacteraceae</taxon>
        <taxon>Sulfidibacter</taxon>
    </lineage>
</organism>
<dbReference type="SUPFAM" id="SSF55781">
    <property type="entry name" value="GAF domain-like"/>
    <property type="match status" value="1"/>
</dbReference>
<dbReference type="Gene3D" id="3.40.190.10">
    <property type="entry name" value="Periplasmic binding protein-like II"/>
    <property type="match status" value="2"/>
</dbReference>
<dbReference type="InterPro" id="IPR043128">
    <property type="entry name" value="Rev_trsase/Diguanyl_cyclase"/>
</dbReference>
<name>A0A8A4TQM6_SULCO</name>
<gene>
    <name evidence="6" type="ORF">J3U87_05260</name>
</gene>